<feature type="compositionally biased region" description="Basic and acidic residues" evidence="5">
    <location>
        <begin position="777"/>
        <end position="793"/>
    </location>
</feature>
<keyword evidence="3" id="KW-0106">Calcium</keyword>
<feature type="region of interest" description="Disordered" evidence="5">
    <location>
        <begin position="211"/>
        <end position="245"/>
    </location>
</feature>
<dbReference type="PANTHER" id="PTHR11878:SF65">
    <property type="entry name" value="NA_CA-EXCHANGE PROTEIN, ISOFORM G"/>
    <property type="match status" value="1"/>
</dbReference>
<feature type="compositionally biased region" description="Basic and acidic residues" evidence="5">
    <location>
        <begin position="349"/>
        <end position="372"/>
    </location>
</feature>
<feature type="region of interest" description="Disordered" evidence="5">
    <location>
        <begin position="2207"/>
        <end position="2247"/>
    </location>
</feature>
<evidence type="ECO:0000256" key="3">
    <source>
        <dbReference type="ARBA" id="ARBA00022837"/>
    </source>
</evidence>
<feature type="compositionally biased region" description="Basic and acidic residues" evidence="5">
    <location>
        <begin position="2065"/>
        <end position="2088"/>
    </location>
</feature>
<dbReference type="InterPro" id="IPR002035">
    <property type="entry name" value="VWF_A"/>
</dbReference>
<feature type="region of interest" description="Disordered" evidence="5">
    <location>
        <begin position="3351"/>
        <end position="3391"/>
    </location>
</feature>
<feature type="region of interest" description="Disordered" evidence="5">
    <location>
        <begin position="635"/>
        <end position="661"/>
    </location>
</feature>
<feature type="domain" description="VWFA" evidence="6">
    <location>
        <begin position="4024"/>
        <end position="4221"/>
    </location>
</feature>
<dbReference type="GO" id="GO:0007154">
    <property type="term" value="P:cell communication"/>
    <property type="evidence" value="ECO:0007669"/>
    <property type="project" value="InterPro"/>
</dbReference>
<organism evidence="7 8">
    <name type="scientific">Aliarcobacter cibarius</name>
    <dbReference type="NCBI Taxonomy" id="255507"/>
    <lineage>
        <taxon>Bacteria</taxon>
        <taxon>Pseudomonadati</taxon>
        <taxon>Campylobacterota</taxon>
        <taxon>Epsilonproteobacteria</taxon>
        <taxon>Campylobacterales</taxon>
        <taxon>Arcobacteraceae</taxon>
        <taxon>Aliarcobacter</taxon>
    </lineage>
</organism>
<feature type="region of interest" description="Disordered" evidence="5">
    <location>
        <begin position="1493"/>
        <end position="1519"/>
    </location>
</feature>
<dbReference type="KEGG" id="acib:ACBT_2051"/>
<feature type="compositionally biased region" description="Basic and acidic residues" evidence="5">
    <location>
        <begin position="3209"/>
        <end position="3232"/>
    </location>
</feature>
<feature type="compositionally biased region" description="Basic and acidic residues" evidence="5">
    <location>
        <begin position="1635"/>
        <end position="1651"/>
    </location>
</feature>
<keyword evidence="4" id="KW-0406">Ion transport</keyword>
<evidence type="ECO:0000313" key="7">
    <source>
        <dbReference type="EMBL" id="QKJ27942.1"/>
    </source>
</evidence>
<feature type="region of interest" description="Disordered" evidence="5">
    <location>
        <begin position="2923"/>
        <end position="2949"/>
    </location>
</feature>
<evidence type="ECO:0000259" key="6">
    <source>
        <dbReference type="PROSITE" id="PS50234"/>
    </source>
</evidence>
<feature type="compositionally biased region" description="Basic and acidic residues" evidence="5">
    <location>
        <begin position="2779"/>
        <end position="2795"/>
    </location>
</feature>
<dbReference type="InterPro" id="IPR038081">
    <property type="entry name" value="CalX-like_sf"/>
</dbReference>
<dbReference type="SUPFAM" id="SSF141072">
    <property type="entry name" value="CalX-like"/>
    <property type="match status" value="25"/>
</dbReference>
<feature type="compositionally biased region" description="Basic and acidic residues" evidence="5">
    <location>
        <begin position="921"/>
        <end position="944"/>
    </location>
</feature>
<feature type="compositionally biased region" description="Basic and acidic residues" evidence="5">
    <location>
        <begin position="2207"/>
        <end position="2223"/>
    </location>
</feature>
<evidence type="ECO:0000256" key="4">
    <source>
        <dbReference type="ARBA" id="ARBA00023065"/>
    </source>
</evidence>
<keyword evidence="4" id="KW-0813">Transport</keyword>
<feature type="region of interest" description="Disordered" evidence="5">
    <location>
        <begin position="1635"/>
        <end position="1675"/>
    </location>
</feature>
<reference evidence="7 8" key="1">
    <citation type="submission" date="2020-05" db="EMBL/GenBank/DDBJ databases">
        <title>Complete genome sequencing of Campylobacter and Arcobacter type strains.</title>
        <authorList>
            <person name="Miller W.G."/>
            <person name="Yee E."/>
        </authorList>
    </citation>
    <scope>NUCLEOTIDE SEQUENCE [LARGE SCALE GENOMIC DNA]</scope>
    <source>
        <strain evidence="7 8">LMG 21996</strain>
    </source>
</reference>
<name>A0A7L5JRW1_9BACT</name>
<feature type="region of interest" description="Disordered" evidence="5">
    <location>
        <begin position="3495"/>
        <end position="3521"/>
    </location>
</feature>
<dbReference type="InterPro" id="IPR036465">
    <property type="entry name" value="vWFA_dom_sf"/>
</dbReference>
<feature type="region of interest" description="Disordered" evidence="5">
    <location>
        <begin position="3637"/>
        <end position="3677"/>
    </location>
</feature>
<feature type="compositionally biased region" description="Basic and acidic residues" evidence="5">
    <location>
        <begin position="1349"/>
        <end position="1365"/>
    </location>
</feature>
<feature type="compositionally biased region" description="Basic and acidic residues" evidence="5">
    <location>
        <begin position="2493"/>
        <end position="2509"/>
    </location>
</feature>
<accession>A0A7L5JRW1</accession>
<feature type="compositionally biased region" description="Basic and acidic residues" evidence="5">
    <location>
        <begin position="1493"/>
        <end position="1516"/>
    </location>
</feature>
<evidence type="ECO:0000256" key="1">
    <source>
        <dbReference type="ARBA" id="ARBA00022729"/>
    </source>
</evidence>
<feature type="region of interest" description="Disordered" evidence="5">
    <location>
        <begin position="2493"/>
        <end position="2533"/>
    </location>
</feature>
<feature type="region of interest" description="Disordered" evidence="5">
    <location>
        <begin position="921"/>
        <end position="947"/>
    </location>
</feature>
<evidence type="ECO:0000313" key="8">
    <source>
        <dbReference type="Proteomes" id="UP000509513"/>
    </source>
</evidence>
<protein>
    <submittedName>
        <fullName evidence="7">von Willebrand factor type A (VWA) domain-containing protein</fullName>
    </submittedName>
</protein>
<dbReference type="GO" id="GO:0016020">
    <property type="term" value="C:membrane"/>
    <property type="evidence" value="ECO:0007669"/>
    <property type="project" value="InterPro"/>
</dbReference>
<feature type="compositionally biased region" description="Basic and acidic residues" evidence="5">
    <location>
        <begin position="1779"/>
        <end position="1802"/>
    </location>
</feature>
<feature type="region of interest" description="Disordered" evidence="5">
    <location>
        <begin position="2637"/>
        <end position="2663"/>
    </location>
</feature>
<feature type="region of interest" description="Disordered" evidence="5">
    <location>
        <begin position="491"/>
        <end position="531"/>
    </location>
</feature>
<dbReference type="InterPro" id="IPR003599">
    <property type="entry name" value="Ig_sub"/>
</dbReference>
<feature type="region of interest" description="Disordered" evidence="5">
    <location>
        <begin position="3209"/>
        <end position="3235"/>
    </location>
</feature>
<feature type="compositionally biased region" description="Basic and acidic residues" evidence="5">
    <location>
        <begin position="2923"/>
        <end position="2946"/>
    </location>
</feature>
<dbReference type="InterPro" id="IPR003644">
    <property type="entry name" value="Calx_beta"/>
</dbReference>
<feature type="compositionally biased region" description="Basic and acidic residues" evidence="5">
    <location>
        <begin position="3351"/>
        <end position="3367"/>
    </location>
</feature>
<feature type="region of interest" description="Disordered" evidence="5">
    <location>
        <begin position="2351"/>
        <end position="2377"/>
    </location>
</feature>
<feature type="region of interest" description="Disordered" evidence="5">
    <location>
        <begin position="3065"/>
        <end position="3105"/>
    </location>
</feature>
<feature type="region of interest" description="Disordered" evidence="5">
    <location>
        <begin position="349"/>
        <end position="375"/>
    </location>
</feature>
<dbReference type="Gene3D" id="3.40.50.410">
    <property type="entry name" value="von Willebrand factor, type A domain"/>
    <property type="match status" value="2"/>
</dbReference>
<dbReference type="SMART" id="SM00327">
    <property type="entry name" value="VWA"/>
    <property type="match status" value="2"/>
</dbReference>
<dbReference type="CDD" id="cd00198">
    <property type="entry name" value="vWFA"/>
    <property type="match status" value="2"/>
</dbReference>
<evidence type="ECO:0000256" key="2">
    <source>
        <dbReference type="ARBA" id="ARBA00022737"/>
    </source>
</evidence>
<feature type="compositionally biased region" description="Basic and acidic residues" evidence="5">
    <location>
        <begin position="2351"/>
        <end position="2374"/>
    </location>
</feature>
<dbReference type="GO" id="GO:0030001">
    <property type="term" value="P:metal ion transport"/>
    <property type="evidence" value="ECO:0007669"/>
    <property type="project" value="TreeGrafter"/>
</dbReference>
<feature type="region of interest" description="Disordered" evidence="5">
    <location>
        <begin position="2065"/>
        <end position="2091"/>
    </location>
</feature>
<feature type="region of interest" description="Disordered" evidence="5">
    <location>
        <begin position="1349"/>
        <end position="1389"/>
    </location>
</feature>
<dbReference type="Proteomes" id="UP000509513">
    <property type="component" value="Chromosome"/>
</dbReference>
<feature type="region of interest" description="Disordered" evidence="5">
    <location>
        <begin position="1921"/>
        <end position="1961"/>
    </location>
</feature>
<dbReference type="SUPFAM" id="SSF53300">
    <property type="entry name" value="vWA-like"/>
    <property type="match status" value="2"/>
</dbReference>
<feature type="compositionally biased region" description="Basic and acidic residues" evidence="5">
    <location>
        <begin position="3065"/>
        <end position="3081"/>
    </location>
</feature>
<dbReference type="Pfam" id="PF03160">
    <property type="entry name" value="Calx-beta"/>
    <property type="match status" value="25"/>
</dbReference>
<feature type="region of interest" description="Disordered" evidence="5">
    <location>
        <begin position="2779"/>
        <end position="2819"/>
    </location>
</feature>
<feature type="domain" description="VWFA" evidence="6">
    <location>
        <begin position="4597"/>
        <end position="4780"/>
    </location>
</feature>
<feature type="region of interest" description="Disordered" evidence="5">
    <location>
        <begin position="777"/>
        <end position="817"/>
    </location>
</feature>
<feature type="compositionally biased region" description="Basic and acidic residues" evidence="5">
    <location>
        <begin position="1921"/>
        <end position="1937"/>
    </location>
</feature>
<evidence type="ECO:0000256" key="5">
    <source>
        <dbReference type="SAM" id="MobiDB-lite"/>
    </source>
</evidence>
<sequence length="4981" mass="530660">MKLTIREANGSSKVVELVKDLEIVAKKGQQFIFSNGFSSYSMNFKDDQKSVEFLFKIDGKSVKVSLNGIVPFLNENQDDIENPTLVLINKDLNDQDVKSIVENNAFNGSEIIDRLESLITNGVKTSNNTALVTDFQSLVETLEAAAAGGEGQGTTRTSGVKVGSSDVLSDSLFGLQETDRWINLERGISSLPVETGEIVAPVVIENIPEAVIVPKDPKDPDPQVPTDPQDPSKPLDPQDPSLGTKGAVAVEGEDLVFTVTVTDSVNPQTYDFVINNGTAEAGKDFTTNNVSFTNGVTYDPATGKITVPAGVTSFEVTVKTIDDKIIEDTESLSVTVGNSTAVGYIIDNDKEDITVDPDPDPKDPTDPKDLDSKGATVTEGETAEFKVSLTESSKDQTVTVTLTGATAEKGKDFLNPSETQAIVIKYADGSKVTVSPNADGTYSVKVPAGETNFVVEVKTYDDKTIENTEDYTLTVKVGNVDKTVTGTILDNDKPEAVIVPKDPKDPDPQVPTDPQDPSKPLDPQDPSLGTKGAVAVEGEDLVFTVTVTDSVNPQTYDFVINNGTAEAGKDFTTNNVSFTNGVTYDPATGKITVPAGVTSFEVTVKTIDDKIIEDTESLSVTVGNSTAVGYIIDNDKEDITVDPDPDPKDPTDPKDLDSKGATVTEGETAEFKVSLTESSKDQTVTVTLTGATAEKGKDFLNPSETQAIVIKYADGSKVTVSPNADGTYSVKVPAGETNFVVEVKTYDDKTIENTEDYTLTVKVGNVDKTVTGTILDNDKPEAVIVPKDPKDPDPQVPTDPQDPSKPLDPQDPSLGTKGAVAVEGEDLVFTVTVTDSVNPQTYDFVINNGTAEAGKDFTTNNVSFTNGVTYDPATGKITVPAGVTSFEVTVKTIDDKIIEDTESLSVTVGNSTAVGYIIDNDKEDITVDPDPDPKDPTDPKDLDSKGATVTEGETAEFKVSLTESSKDQTVTVTLTGATAEKGKDFLNPSETQAIVIKYADGSKVTVSPNADGTYSVKVPAGETNFVVEVKTYDDKTIENTEDYTLTVKVGNVDKTVTGTILDNDKPEAVIVPKDPKDPDPQVPTDPQDPSKPLDPQDPSLGTKGAVAVEGEDLVFTVTVTDSVNPQTYDFVINNGTAEAGKDFTTNNVSFTNGVTYDPATGKITVPAGVTSFEVTVKTIDDKIIEDTESLSVTVGNSTAVGYIIDNDKEDITVDPDPDPKDPTDPKDLDSKGATVTEGETAEFKVSLTESSKDQTVTVTLTGATAEKGKDFLNPSETQAIVIKYADGSKVTVSPNADGTYSVKVPAGETNFVVEVKTYDDKTIENTEDYTLTVKVGNVDKTVTGTILDNDKPEAVIVPKDPKDPDPQVPTDPQDPSKPLDPQDPSLGTKGAVAVEGEDLVFTVTVTDSVNPQTYDFVINNGTAEAGKDFTTNNVSFTNGVTYDPATGKITVPAGVTSFEVTVKTIDDKIIEDTESLSVTVGNSTAVGYIIDNDKEDITVDPDPDPKDPTDPKDLDSKGATVTEGETAEFKVSLTESSKDQTVTVTLTGATAEKGKDFLNPSETQAIVIKYADGSKVTVSPNADGTYSVKVPAGETNFVVEVKTYDDKTIENTEDYTLTVKVGNVDKTVTGTILDNDKPEAVIVPKDPKDPDPQVPTDPQDPSKPLDPQDPSLGTKGAVAVEGEDLVFTVTVTDSVNPQTYDFVINNGTAEAGKDFTTNNVSFTNGVTYDPATGKITVPAGVTSFEVTVKTIDDKIIEDTESLSVTVGNSTAVGYIIDNDKEDITVDPDPDPKDPTDPKDLDSKGATVTEGETAEFKVSLTESSKDQTVTVTLTGATAEKGKDFLNPSETQAIVIKYADGSKVTVSPNADGTYSVKVPAGETNFVVEVKTYDDKTIENTEDYTLTVKVGNVDKTVTGTILDNDKPEAVIVPKDPKDPDPQVPTDPQDPSKPLDPQDPSLGTKGAVAVEGEDLVFTVTVTDSVNPQTYDFVINNGTAEAGKDFTTNNVSFTNGVTYDPATGKITVPAGVTSFEVTVKTIDDKIIEDTESLSVTVGNSTAVGYIIDNDKEDITVDPDPDPKDPTDPKDLDSKGATVTEGETAEFKVSLTESSKDQTVTVTLTGATAEKGKDFLNPSETQAIVIKYADGSKVTVSPNADGTYSVKVPAGETNFVVEVKTYDDKTIENTEDYTLTVKVGNVDKTVTGTILDNDKPEAVIVPKDPKDPDPQVPTDPQDPSKPLDPQDPSLGTKGAVAVEGEDLVFTVTVTDSVNPQTYDFVINNGTAEAGKDFTTNNVSFTNGVTYDPATGKITVPAGVTSFEVTVKTIDDKIIEDTESLSVTVGNSTAVGYIIDNDKEDITVDPDPDPKDPTDPKDLDSKGATVTEGETAEFKVSLTESSKDQTVTVTLTGATAEKGKDFLNPSETQAIVIKYADGSKVTVSPNADGTYSVKVPAGETNFVVEVKTYDDKTIENTEDYTLTVKVGNVDKTVTGTILDNDKPEAVIVPKDPKDPDPQVPTDPQDPSKPLDPQDPSLGTKGAVAVEGEDLVFTVTVTDSVNPQTYDFVINNGTAEAGKDFTTNNVSFTNGVTYDPATGKITVPAGVTSFEVTVKTIDDKIIEDTESLSVTVGNSTAVGYIIDNDKEDITVDPDPDPKDPTDPKDLDSKGATVTEGETAEFKVSLTESSKDQTVTVTLTGATAEKGKDFLNPSETQAIVIKYADGSKVTVSPNADGTYSVKVPAGETNFVVEVKTYDDKTIENTEDYTLTVKVGNVDKTVTGTILDNDKPEAVIVPKDPKDPDPQVPTDPQDPSKPLDPQDPSLGTKGAVAVEGEDLVFTVTVTDSVNPQTYDFVINNGTAEAGKDFTTNNVSFTNGVTYDPATGKITVPAGVTSFEVTVKTIDDKIIEDTESLSVTVGNSTAVGYIIDNDKEDITVDPDPDPKDPTDPKDLDSKGATVTEGETAEFKVSLTESSKDQTVTVTLTGATAEKGKDFLNPSETQAIVIKYADGSKVTVSPNADGTYSVKVPAGETNFVVEVKTYDDKTIENTEDYTLTVKVGNVDKTVTGTILDNDKPEAVIVPKDPKDPDPQVPTDPQDPSKPLDPQDPSLGTKGAVAVEGEDLVFTVTVTDSVNPQTYDFVINNGTAEAGKDFTTNNVSFTNGVTYDPATGKITVPAGVTSFEVTVKTIDDKIIEDTESLSVTVGNSTAVGYIIDNDKEDITVDPDPDPKDPTDPKDLDSKGATVTEGETAEFKVSLTESSKDQTVTVTLTGATAEKGKDFLNPSETQAIVIKYADGSKVTVSPNADGTYSVKVPAGETNFVVEVKTYDDKTIENTEDYTLTVKVGNVDKTVTGTILDNDKPEAVIVPKDPKDPDPQVPTDPQDPSKPLDPQDPSLGTKGAVAVEGEDLVFTVTVTDSVNPQTYDFVINNGTAEAGKDFTTNNVSFTNGVTYDPATGKITVPAGVTSFEVTVKTIDDKIIEDTESLSVTVGNSTAVGYIIDNDKEDITVDPDPDPKDPTDPKDLDSKGATVTEGETAEFKVSLTESSKDQTVTVTLTGATAEKGKDFLNPSETQAIVIKYADGSKVTVSPNADGTYSVKVPAGETNFVVEVKTYDDKTIENTEDYTLTVKVGNVDKTVTGTILDNDKPEAVIVPKDPKDPDPQVPTDPQDPSKPLDPQDPSLGTKGAVAVEGEDLVFTVTVTDSVNPQTYDFVINNGTAEAGKDFTTNNVSFTNGVTYDPATGKITVPAGVTSFEVTVKTIDDKIIEDTESLSVTVGNSTAVGYIIDNDYKLTTDDSFSTKEDTSYIININDFGTPLTIITKVKIVEIPTNGQLLLNGTVVKAGQEINRVDIDNGKLVFKPNTNTDEDGNFEFLVYDGTQWATVEAKTEIIVTAVADTPTTSIDAVKLSSGEYTVKIDAELTDTDGSEILTVKISNVPNGAELTSTKYEVTKNTDGSWNVKVPVGVTSISDTLVMNNVPKGTDWVNLKITATATETNDNIDGKNFKTAESSDATVYGVGENNQVCMESFKYNLVITLDNSGSMNGTPMTLAKAAMVNLVNKYSNLGEVKVLLNVFNSYGEIKGIWVNPSEAINLINQITAGGGTNYDDAILKNINVLSKNPAPLDGKTISYFVSDGNPTYKMVKNSNGEWVISGNGSATESVTKIISDQWKNLDIDKSYAIGIGTNELNTHLKNIANDVTIISNANQLSDALEGTVQELIYEGTVSDNIFGGDPKVKIDSIIVDGKTYTKDTFPANGVITGDNKIKLTFDFNTGDYKYYAKSSKFSVENVGFKVNVSDNNGDMTSLDVGLKVSVITEIYTPTANIDVVNTSTINYQNASITSKGYTIGAYDLNGAKGEMSIVSSSNISGFGVKGASSGDSNEIGYLNGKSEEIRVKFDNKVTDVNVKFSWLASSETAKISFYKNGILVGTAIQKGLTDTIDGPFSLKPSNGSLFDEIRFSANGANDDYLVNSIEYNEVVVDNNGTIAGEVYNVNFGAALKDNSGVLSVKISNVPEGASFDLPNMKNLGNGVWEVEIPAGSKAIDYSNVKMIVPAGTNYVDLKITATASSEAPCSLNKSKEAVESDATLYALSESEQAKMNTFKYNLILTIDNSGSMSGNPITLAKAAMVNLVNKYTQLGEVKVFLTTFSDYGEIKGAWVDAKTAINLINSISTKNMTNYDDALLKIINNIKPVPYNEGKTVSYFVSDGQPNYGMKQDAKGNWILNTNANSVNSTLSKQFKELAIDKSYAIGIGTNALNTHLNAVSNDVTIISNAEQLSKTLEDTVQELLVEGNFLDNVIGGDEKITADIITFEGKQYTKDTFPKDGIISGTNNIKLTVDFDTGDYKYYAKSSKFTEEIKVFNVEASDNNGDKVKYDIEAEVKVVTGKAENIQKLTGEDIDLSKVITKTTDIIDMENGKTTDKLKVDFKDILDLNDKELVIKGDKGDKVQLNLNEWDVKATSNGYKEYVGKGTNSTVKLLIDDEIDITNI</sequence>
<feature type="region of interest" description="Disordered" evidence="5">
    <location>
        <begin position="1207"/>
        <end position="1233"/>
    </location>
</feature>
<proteinExistence type="predicted"/>
<keyword evidence="1" id="KW-0732">Signal</keyword>
<keyword evidence="2" id="KW-0677">Repeat</keyword>
<dbReference type="EMBL" id="CP054051">
    <property type="protein sequence ID" value="QKJ27942.1"/>
    <property type="molecule type" value="Genomic_DNA"/>
</dbReference>
<dbReference type="InterPro" id="IPR051171">
    <property type="entry name" value="CaCA"/>
</dbReference>
<feature type="compositionally biased region" description="Basic and acidic residues" evidence="5">
    <location>
        <begin position="1207"/>
        <end position="1230"/>
    </location>
</feature>
<dbReference type="RefSeq" id="WP_176325397.1">
    <property type="nucleotide sequence ID" value="NZ_CP054051.1"/>
</dbReference>
<feature type="compositionally biased region" description="Basic and acidic residues" evidence="5">
    <location>
        <begin position="1063"/>
        <end position="1079"/>
    </location>
</feature>
<feature type="compositionally biased region" description="Basic and acidic residues" evidence="5">
    <location>
        <begin position="3495"/>
        <end position="3518"/>
    </location>
</feature>
<dbReference type="Gene3D" id="2.60.40.2030">
    <property type="match status" value="25"/>
</dbReference>
<feature type="compositionally biased region" description="Basic and acidic residues" evidence="5">
    <location>
        <begin position="635"/>
        <end position="658"/>
    </location>
</feature>
<gene>
    <name evidence="7" type="ORF">ACBT_2051</name>
</gene>
<dbReference type="SMART" id="SM00409">
    <property type="entry name" value="IG"/>
    <property type="match status" value="13"/>
</dbReference>
<feature type="region of interest" description="Disordered" evidence="5">
    <location>
        <begin position="1779"/>
        <end position="1805"/>
    </location>
</feature>
<dbReference type="PANTHER" id="PTHR11878">
    <property type="entry name" value="SODIUM/CALCIUM EXCHANGER"/>
    <property type="match status" value="1"/>
</dbReference>
<dbReference type="PROSITE" id="PS50234">
    <property type="entry name" value="VWFA"/>
    <property type="match status" value="2"/>
</dbReference>
<feature type="compositionally biased region" description="Basic and acidic residues" evidence="5">
    <location>
        <begin position="3637"/>
        <end position="3653"/>
    </location>
</feature>
<feature type="region of interest" description="Disordered" evidence="5">
    <location>
        <begin position="1063"/>
        <end position="1103"/>
    </location>
</feature>
<feature type="compositionally biased region" description="Basic and acidic residues" evidence="5">
    <location>
        <begin position="491"/>
        <end position="507"/>
    </location>
</feature>
<feature type="compositionally biased region" description="Basic and acidic residues" evidence="5">
    <location>
        <begin position="2637"/>
        <end position="2660"/>
    </location>
</feature>